<organism evidence="2 5">
    <name type="scientific">Yersinia pestis</name>
    <dbReference type="NCBI Taxonomy" id="632"/>
    <lineage>
        <taxon>Bacteria</taxon>
        <taxon>Pseudomonadati</taxon>
        <taxon>Pseudomonadota</taxon>
        <taxon>Gammaproteobacteria</taxon>
        <taxon>Enterobacterales</taxon>
        <taxon>Yersiniaceae</taxon>
        <taxon>Yersinia</taxon>
    </lineage>
</organism>
<dbReference type="GO" id="GO:0051920">
    <property type="term" value="F:peroxiredoxin activity"/>
    <property type="evidence" value="ECO:0007669"/>
    <property type="project" value="InterPro"/>
</dbReference>
<evidence type="ECO:0000259" key="1">
    <source>
        <dbReference type="Pfam" id="PF02627"/>
    </source>
</evidence>
<dbReference type="Pfam" id="PF02627">
    <property type="entry name" value="CMD"/>
    <property type="match status" value="1"/>
</dbReference>
<accession>Q74PK7</accession>
<evidence type="ECO:0000313" key="2">
    <source>
        <dbReference type="EMBL" id="AAM83812.1"/>
    </source>
</evidence>
<sequence length="145" mass="16234">MSNRVGYEIGRRVMMVAQDRFERGFHNRKVVLGAEHVETSWGNSDEFNRPVQKLITEYCWGEVWGDPALTFKTRSMLNIGILTAMGQHHELSLHVKGALRNGVTREEIRAVLLQTVVYCGAPVALAAFRIASAAIKAYDDEIADS</sequence>
<reference evidence="3" key="2">
    <citation type="submission" date="2003-04" db="EMBL/GenBank/DDBJ databases">
        <authorList>
            <person name="Song Y."/>
            <person name="Tong Z."/>
            <person name="Wang L."/>
            <person name="Han Y."/>
            <person name="Zhang J."/>
            <person name="Pei D."/>
            <person name="Wang J."/>
            <person name="Zhou D."/>
            <person name="Han Y."/>
            <person name="Pang X."/>
            <person name="Zhai J."/>
            <person name="Chen F."/>
            <person name="Qin H."/>
            <person name="Wang J."/>
            <person name="Li S."/>
            <person name="Guo Z."/>
            <person name="Ye C."/>
            <person name="Du Z."/>
            <person name="Lin W."/>
            <person name="Wang J."/>
            <person name="Yu J."/>
            <person name="Yang H."/>
            <person name="Wang J."/>
            <person name="Huang P."/>
            <person name="Yang R."/>
        </authorList>
    </citation>
    <scope>NUCLEOTIDE SEQUENCE</scope>
    <source>
        <strain evidence="3">91001</strain>
    </source>
</reference>
<proteinExistence type="predicted"/>
<reference evidence="3" key="4">
    <citation type="submission" date="2016-05" db="EMBL/GenBank/DDBJ databases">
        <title>Reannotation of Yersinia pestis strain 91001 based on omics data.</title>
        <authorList>
            <person name="Yiqing M."/>
        </authorList>
    </citation>
    <scope>NUCLEOTIDE SEQUENCE</scope>
    <source>
        <strain evidence="3">91001</strain>
    </source>
</reference>
<evidence type="ECO:0000313" key="4">
    <source>
        <dbReference type="Proteomes" id="UP000001019"/>
    </source>
</evidence>
<reference evidence="2 5" key="1">
    <citation type="journal article" date="2002" name="J. Bacteriol.">
        <title>Genome sequence of Yersinia pestis KIM.</title>
        <authorList>
            <person name="Deng W."/>
            <person name="Burland V."/>
            <person name="Plunkett G.III."/>
            <person name="Boutin A."/>
            <person name="Mayhew G.F."/>
            <person name="Liss P."/>
            <person name="Perna N.T."/>
            <person name="Rose D.J."/>
            <person name="Mau B."/>
            <person name="Zhou S."/>
            <person name="Schwartz D.C."/>
            <person name="Fetherston J.D."/>
            <person name="Lindler L.E."/>
            <person name="Brubaker R.R."/>
            <person name="Plana G.V."/>
            <person name="Straley S.C."/>
            <person name="McDonough K.A."/>
            <person name="Nilles M.L."/>
            <person name="Matson J.S."/>
            <person name="Blattner F.R."/>
            <person name="Perry R.D."/>
        </authorList>
    </citation>
    <scope>NUCLEOTIDE SEQUENCE [LARGE SCALE GENOMIC DNA]</scope>
    <source>
        <strain evidence="2">KIM</strain>
        <strain evidence="5">KIM10+ / Biovar Mediaevalis</strain>
    </source>
</reference>
<dbReference type="KEGG" id="ypk:y0218"/>
<reference evidence="4" key="3">
    <citation type="journal article" date="2004" name="DNA Res.">
        <title>Complete genome sequence of Yersinia pestis strain 91001, an isolate avirulent to humans.</title>
        <authorList>
            <person name="Song Y."/>
            <person name="Tong Z."/>
            <person name="Wang J."/>
            <person name="Wang L."/>
            <person name="Guo Z."/>
            <person name="Han Y."/>
            <person name="Zhang J."/>
            <person name="Pei D."/>
            <person name="Zhou D."/>
            <person name="Qin H."/>
            <person name="Pang X."/>
            <person name="Han Y."/>
            <person name="Zhai J."/>
            <person name="Li M."/>
            <person name="Cui B."/>
            <person name="Qi Z."/>
            <person name="Jin L."/>
            <person name="Dai R."/>
            <person name="Chen F."/>
            <person name="Li S."/>
            <person name="Ye C."/>
            <person name="Du Z."/>
            <person name="Lin W."/>
            <person name="Wang J."/>
            <person name="Yu J."/>
            <person name="Yang H."/>
            <person name="Wang J."/>
            <person name="Huang P."/>
            <person name="Yang R."/>
        </authorList>
    </citation>
    <scope>NUCLEOTIDE SEQUENCE [LARGE SCALE GENOMIC DNA]</scope>
    <source>
        <strain evidence="4">91001 / Biovar Mediaevalis</strain>
    </source>
</reference>
<dbReference type="Gene3D" id="1.20.1290.10">
    <property type="entry name" value="AhpD-like"/>
    <property type="match status" value="1"/>
</dbReference>
<dbReference type="SUPFAM" id="SSF69118">
    <property type="entry name" value="AhpD-like"/>
    <property type="match status" value="1"/>
</dbReference>
<evidence type="ECO:0000313" key="5">
    <source>
        <dbReference type="Proteomes" id="UP000002490"/>
    </source>
</evidence>
<name>Q8D1N8_YERPE</name>
<evidence type="ECO:0000313" key="3">
    <source>
        <dbReference type="EMBL" id="AAS64043.1"/>
    </source>
</evidence>
<dbReference type="InterPro" id="IPR029032">
    <property type="entry name" value="AhpD-like"/>
</dbReference>
<feature type="domain" description="Carboxymuconolactone decarboxylase-like" evidence="1">
    <location>
        <begin position="51"/>
        <end position="132"/>
    </location>
</feature>
<gene>
    <name evidence="2" type="ordered locus">y0218</name>
    <name evidence="3" type="ordered locus">YP_3898</name>
</gene>
<dbReference type="DNASU" id="1145165"/>
<dbReference type="HOGENOM" id="CLU_070025_3_1_6"/>
<dbReference type="EMBL" id="AE017042">
    <property type="protein sequence ID" value="AAS64043.1"/>
    <property type="molecule type" value="Genomic_DNA"/>
</dbReference>
<dbReference type="InterPro" id="IPR003779">
    <property type="entry name" value="CMD-like"/>
</dbReference>
<dbReference type="EnsemblBacteria" id="AAS64043">
    <property type="protein sequence ID" value="AAS64043"/>
    <property type="gene ID" value="YP_3898"/>
</dbReference>
<dbReference type="Proteomes" id="UP000002490">
    <property type="component" value="Chromosome"/>
</dbReference>
<accession>Q8D1N8</accession>
<dbReference type="PANTHER" id="PTHR33570">
    <property type="entry name" value="4-CARBOXYMUCONOLACTONE DECARBOXYLASE FAMILY PROTEIN"/>
    <property type="match status" value="1"/>
</dbReference>
<dbReference type="Proteomes" id="UP000001019">
    <property type="component" value="Chromosome"/>
</dbReference>
<dbReference type="PANTHER" id="PTHR33570:SF2">
    <property type="entry name" value="CARBOXYMUCONOLACTONE DECARBOXYLASE-LIKE DOMAIN-CONTAINING PROTEIN"/>
    <property type="match status" value="1"/>
</dbReference>
<dbReference type="KEGG" id="ypm:YP_3898"/>
<dbReference type="AlphaFoldDB" id="Q8D1N8"/>
<protein>
    <submittedName>
        <fullName evidence="2 3">Decarboxylase</fullName>
    </submittedName>
</protein>
<dbReference type="EMBL" id="AE009952">
    <property type="protein sequence ID" value="AAM83812.1"/>
    <property type="molecule type" value="Genomic_DNA"/>
</dbReference>
<dbReference type="InterPro" id="IPR052512">
    <property type="entry name" value="4CMD/NDH-1_regulator"/>
</dbReference>